<feature type="domain" description="ABC3 transporter permease C-terminal" evidence="8">
    <location>
        <begin position="296"/>
        <end position="406"/>
    </location>
</feature>
<feature type="transmembrane region" description="Helical" evidence="7">
    <location>
        <begin position="36"/>
        <end position="57"/>
    </location>
</feature>
<feature type="transmembrane region" description="Helical" evidence="7">
    <location>
        <begin position="292"/>
        <end position="316"/>
    </location>
</feature>
<feature type="transmembrane region" description="Helical" evidence="7">
    <location>
        <begin position="336"/>
        <end position="361"/>
    </location>
</feature>
<dbReference type="GO" id="GO:0022857">
    <property type="term" value="F:transmembrane transporter activity"/>
    <property type="evidence" value="ECO:0007669"/>
    <property type="project" value="TreeGrafter"/>
</dbReference>
<dbReference type="PANTHER" id="PTHR30572:SF4">
    <property type="entry name" value="ABC TRANSPORTER PERMEASE YTRF"/>
    <property type="match status" value="1"/>
</dbReference>
<dbReference type="GO" id="GO:0005886">
    <property type="term" value="C:plasma membrane"/>
    <property type="evidence" value="ECO:0007669"/>
    <property type="project" value="UniProtKB-SubCell"/>
</dbReference>
<evidence type="ECO:0000256" key="3">
    <source>
        <dbReference type="ARBA" id="ARBA00022692"/>
    </source>
</evidence>
<dbReference type="InterPro" id="IPR025857">
    <property type="entry name" value="MacB_PCD"/>
</dbReference>
<accession>A0A2T2WKI0</accession>
<evidence type="ECO:0000259" key="9">
    <source>
        <dbReference type="Pfam" id="PF12704"/>
    </source>
</evidence>
<proteinExistence type="inferred from homology"/>
<dbReference type="InterPro" id="IPR050250">
    <property type="entry name" value="Macrolide_Exporter_MacB"/>
</dbReference>
<organism evidence="10 11">
    <name type="scientific">Sulfobacillus benefaciens</name>
    <dbReference type="NCBI Taxonomy" id="453960"/>
    <lineage>
        <taxon>Bacteria</taxon>
        <taxon>Bacillati</taxon>
        <taxon>Bacillota</taxon>
        <taxon>Clostridia</taxon>
        <taxon>Eubacteriales</taxon>
        <taxon>Clostridiales Family XVII. Incertae Sedis</taxon>
        <taxon>Sulfobacillus</taxon>
    </lineage>
</organism>
<evidence type="ECO:0008006" key="12">
    <source>
        <dbReference type="Google" id="ProtNLM"/>
    </source>
</evidence>
<feature type="transmembrane region" description="Helical" evidence="7">
    <location>
        <begin position="381"/>
        <end position="401"/>
    </location>
</feature>
<dbReference type="EMBL" id="PXYT01000105">
    <property type="protein sequence ID" value="PSR22735.1"/>
    <property type="molecule type" value="Genomic_DNA"/>
</dbReference>
<evidence type="ECO:0000256" key="1">
    <source>
        <dbReference type="ARBA" id="ARBA00004651"/>
    </source>
</evidence>
<comment type="subcellular location">
    <subcellularLocation>
        <location evidence="1">Cell membrane</location>
        <topology evidence="1">Multi-pass membrane protein</topology>
    </subcellularLocation>
</comment>
<dbReference type="AlphaFoldDB" id="A0A2T2WKI0"/>
<evidence type="ECO:0000313" key="10">
    <source>
        <dbReference type="EMBL" id="PSR22735.1"/>
    </source>
</evidence>
<evidence type="ECO:0000256" key="2">
    <source>
        <dbReference type="ARBA" id="ARBA00022475"/>
    </source>
</evidence>
<evidence type="ECO:0000256" key="5">
    <source>
        <dbReference type="ARBA" id="ARBA00023136"/>
    </source>
</evidence>
<evidence type="ECO:0000313" key="11">
    <source>
        <dbReference type="Proteomes" id="UP000242699"/>
    </source>
</evidence>
<name>A0A2T2WKI0_9FIRM</name>
<dbReference type="Pfam" id="PF12704">
    <property type="entry name" value="MacB_PCD"/>
    <property type="match status" value="1"/>
</dbReference>
<dbReference type="Proteomes" id="UP000242699">
    <property type="component" value="Unassembled WGS sequence"/>
</dbReference>
<sequence length="415" mass="43069">MSRRGPTHCITLGGRSIVNTFAIAWDSIWHHRTRSFLTALGIIIGVFAVVTLTSLGGGVRKYVSQKFVGVGANLITVTPSVPSAHSSSRGSKFRGGGPFSNIPSTLTVSDVNALNHSHHSVIKDAAGMLTVPDLIGLPKKSPVSASVSGTSSTFFTIENLKAQAGTLTGKGVVLGDKAAKELFGHHPALGRKVVIGKKDVTVTGVLKSANSGPGFTPNTTAYLPLKTAFALTGQKTVSEIVVAASSANNVSPAVTVTRHILLNRHPSHDFKIITSKELLSTVISTTRTITDFLAGIAGIALVVGGIGIMNIMLVTVSERFREIGIRKALGARDGDILVQFLTESVLLAVIGGLVGTILAGLVTHVVGKAIGIPANLTLDSVITAVSFSIAVGVVFGVLPAFRAARLMPAEALRTE</sequence>
<keyword evidence="3 7" id="KW-0812">Transmembrane</keyword>
<protein>
    <recommendedName>
        <fullName evidence="12">ABC transporter permease</fullName>
    </recommendedName>
</protein>
<evidence type="ECO:0000259" key="8">
    <source>
        <dbReference type="Pfam" id="PF02687"/>
    </source>
</evidence>
<evidence type="ECO:0000256" key="4">
    <source>
        <dbReference type="ARBA" id="ARBA00022989"/>
    </source>
</evidence>
<comment type="similarity">
    <text evidence="6">Belongs to the ABC-4 integral membrane protein family.</text>
</comment>
<keyword evidence="5 7" id="KW-0472">Membrane</keyword>
<dbReference type="PANTHER" id="PTHR30572">
    <property type="entry name" value="MEMBRANE COMPONENT OF TRANSPORTER-RELATED"/>
    <property type="match status" value="1"/>
</dbReference>
<dbReference type="InterPro" id="IPR003838">
    <property type="entry name" value="ABC3_permease_C"/>
</dbReference>
<dbReference type="Pfam" id="PF02687">
    <property type="entry name" value="FtsX"/>
    <property type="match status" value="1"/>
</dbReference>
<evidence type="ECO:0000256" key="7">
    <source>
        <dbReference type="SAM" id="Phobius"/>
    </source>
</evidence>
<keyword evidence="2" id="KW-1003">Cell membrane</keyword>
<feature type="domain" description="MacB-like periplasmic core" evidence="9">
    <location>
        <begin position="35"/>
        <end position="253"/>
    </location>
</feature>
<keyword evidence="4 7" id="KW-1133">Transmembrane helix</keyword>
<evidence type="ECO:0000256" key="6">
    <source>
        <dbReference type="ARBA" id="ARBA00038076"/>
    </source>
</evidence>
<comment type="caution">
    <text evidence="10">The sequence shown here is derived from an EMBL/GenBank/DDBJ whole genome shotgun (WGS) entry which is preliminary data.</text>
</comment>
<reference evidence="10 11" key="1">
    <citation type="journal article" date="2014" name="BMC Genomics">
        <title>Comparison of environmental and isolate Sulfobacillus genomes reveals diverse carbon, sulfur, nitrogen, and hydrogen metabolisms.</title>
        <authorList>
            <person name="Justice N.B."/>
            <person name="Norman A."/>
            <person name="Brown C.T."/>
            <person name="Singh A."/>
            <person name="Thomas B.C."/>
            <person name="Banfield J.F."/>
        </authorList>
    </citation>
    <scope>NUCLEOTIDE SEQUENCE [LARGE SCALE GENOMIC DNA]</scope>
    <source>
        <strain evidence="10">AMDSBA1</strain>
    </source>
</reference>
<gene>
    <name evidence="10" type="ORF">C7B43_20585</name>
</gene>